<dbReference type="CDD" id="cd03216">
    <property type="entry name" value="ABC_Carb_Monos_I"/>
    <property type="match status" value="1"/>
</dbReference>
<accession>A0A4Q2EJP1</accession>
<evidence type="ECO:0000256" key="1">
    <source>
        <dbReference type="ARBA" id="ARBA00022448"/>
    </source>
</evidence>
<keyword evidence="8" id="KW-0472">Membrane</keyword>
<dbReference type="GO" id="GO:0016887">
    <property type="term" value="F:ATP hydrolysis activity"/>
    <property type="evidence" value="ECO:0007669"/>
    <property type="project" value="InterPro"/>
</dbReference>
<dbReference type="GO" id="GO:0005524">
    <property type="term" value="F:ATP binding"/>
    <property type="evidence" value="ECO:0007669"/>
    <property type="project" value="UniProtKB-KW"/>
</dbReference>
<dbReference type="Pfam" id="PF00005">
    <property type="entry name" value="ABC_tran"/>
    <property type="match status" value="2"/>
</dbReference>
<evidence type="ECO:0000256" key="3">
    <source>
        <dbReference type="ARBA" id="ARBA00022597"/>
    </source>
</evidence>
<dbReference type="AlphaFoldDB" id="A0A4Q2EJP1"/>
<dbReference type="PROSITE" id="PS00211">
    <property type="entry name" value="ABC_TRANSPORTER_1"/>
    <property type="match status" value="1"/>
</dbReference>
<keyword evidence="2" id="KW-1003">Cell membrane</keyword>
<keyword evidence="11" id="KW-1185">Reference proteome</keyword>
<evidence type="ECO:0000259" key="9">
    <source>
        <dbReference type="PROSITE" id="PS50893"/>
    </source>
</evidence>
<reference evidence="10 11" key="1">
    <citation type="submission" date="2018-01" db="EMBL/GenBank/DDBJ databases">
        <title>Lactibacter flavus gen. nov., sp. nov., a novel bacterium of the family Propionibacteriaceae isolated from raw milk and dairy products.</title>
        <authorList>
            <person name="Wenning M."/>
            <person name="Breitenwieser F."/>
            <person name="Huptas C."/>
            <person name="von Neubeck M."/>
            <person name="Busse H.-J."/>
            <person name="Scherer S."/>
        </authorList>
    </citation>
    <scope>NUCLEOTIDE SEQUENCE [LARGE SCALE GENOMIC DNA]</scope>
    <source>
        <strain evidence="10 11">VG341</strain>
    </source>
</reference>
<dbReference type="InterPro" id="IPR003439">
    <property type="entry name" value="ABC_transporter-like_ATP-bd"/>
</dbReference>
<dbReference type="OrthoDB" id="501320at2"/>
<protein>
    <submittedName>
        <fullName evidence="10">Sugar ABC transporter ATP-binding protein</fullName>
    </submittedName>
</protein>
<evidence type="ECO:0000313" key="11">
    <source>
        <dbReference type="Proteomes" id="UP000290624"/>
    </source>
</evidence>
<name>A0A4Q2EJP1_9ACTN</name>
<dbReference type="InterPro" id="IPR003593">
    <property type="entry name" value="AAA+_ATPase"/>
</dbReference>
<evidence type="ECO:0000256" key="2">
    <source>
        <dbReference type="ARBA" id="ARBA00022475"/>
    </source>
</evidence>
<proteinExistence type="predicted"/>
<evidence type="ECO:0000256" key="8">
    <source>
        <dbReference type="ARBA" id="ARBA00023136"/>
    </source>
</evidence>
<dbReference type="InterPro" id="IPR050107">
    <property type="entry name" value="ABC_carbohydrate_import_ATPase"/>
</dbReference>
<dbReference type="Gene3D" id="3.40.50.300">
    <property type="entry name" value="P-loop containing nucleotide triphosphate hydrolases"/>
    <property type="match status" value="2"/>
</dbReference>
<keyword evidence="7" id="KW-1278">Translocase</keyword>
<evidence type="ECO:0000256" key="6">
    <source>
        <dbReference type="ARBA" id="ARBA00022840"/>
    </source>
</evidence>
<feature type="domain" description="ABC transporter" evidence="9">
    <location>
        <begin position="252"/>
        <end position="497"/>
    </location>
</feature>
<keyword evidence="5" id="KW-0547">Nucleotide-binding</keyword>
<dbReference type="SUPFAM" id="SSF52540">
    <property type="entry name" value="P-loop containing nucleoside triphosphate hydrolases"/>
    <property type="match status" value="2"/>
</dbReference>
<dbReference type="InterPro" id="IPR017871">
    <property type="entry name" value="ABC_transporter-like_CS"/>
</dbReference>
<evidence type="ECO:0000256" key="7">
    <source>
        <dbReference type="ARBA" id="ARBA00022967"/>
    </source>
</evidence>
<dbReference type="InterPro" id="IPR027417">
    <property type="entry name" value="P-loop_NTPase"/>
</dbReference>
<comment type="caution">
    <text evidence="10">The sequence shown here is derived from an EMBL/GenBank/DDBJ whole genome shotgun (WGS) entry which is preliminary data.</text>
</comment>
<keyword evidence="3" id="KW-0762">Sugar transport</keyword>
<dbReference type="SMART" id="SM00382">
    <property type="entry name" value="AAA"/>
    <property type="match status" value="2"/>
</dbReference>
<dbReference type="PANTHER" id="PTHR43790">
    <property type="entry name" value="CARBOHYDRATE TRANSPORT ATP-BINDING PROTEIN MG119-RELATED"/>
    <property type="match status" value="1"/>
</dbReference>
<dbReference type="PROSITE" id="PS50893">
    <property type="entry name" value="ABC_TRANSPORTER_2"/>
    <property type="match status" value="2"/>
</dbReference>
<gene>
    <name evidence="10" type="ORF">C1706_02345</name>
</gene>
<sequence length="502" mass="55337">MSQPLLRVTNVSKIFGATRALSGANLDIAAGEIHSLLGRNGAGKSTLVNIIAGVYPQTEGDVVFDGHDLRKLDIFARQKLGIRLVPQHENSFPDLTVAENIFAGDLPKKNGLVDWSTINEVAAQELAAYGVDADPRGMVRDLSSIDARKLNIIRSMHSGARLIILDEPTTALTTREREELFAFVRDLKAMGTAFIFISHYLGEVLDLSDSISVLRDGLMYPVEDRASATQEHLGELVAGGQVELTRRRAERPDPSDVLVQIRGLRSAGVEDVDLGIRRGEVLGIIGFPGSGAREFCRALFGADRVTSGTVHLEGRLVRLSSPRQALREGIAYISFDRHREGIMPLMDVNENIGISSHAGALRRAWGFLDLKRQRQRSQQYRDELKIKCNTIFDPMDSLSGGNQQKVLVSRLLSTQPSLLILDEPTVGIDILSREEIISKVLELTRTGMSALYLTNDYEELLRVADRLVFFDEGRVASVVDNDDLTIEQLTQIRDSNKEAASA</sequence>
<feature type="domain" description="ABC transporter" evidence="9">
    <location>
        <begin position="6"/>
        <end position="241"/>
    </location>
</feature>
<dbReference type="PANTHER" id="PTHR43790:SF3">
    <property type="entry name" value="D-ALLOSE IMPORT ATP-BINDING PROTEIN ALSA-RELATED"/>
    <property type="match status" value="1"/>
</dbReference>
<evidence type="ECO:0000256" key="5">
    <source>
        <dbReference type="ARBA" id="ARBA00022741"/>
    </source>
</evidence>
<evidence type="ECO:0000256" key="4">
    <source>
        <dbReference type="ARBA" id="ARBA00022737"/>
    </source>
</evidence>
<dbReference type="Proteomes" id="UP000290624">
    <property type="component" value="Unassembled WGS sequence"/>
</dbReference>
<organism evidence="10 11">
    <name type="scientific">Propioniciclava flava</name>
    <dbReference type="NCBI Taxonomy" id="2072026"/>
    <lineage>
        <taxon>Bacteria</taxon>
        <taxon>Bacillati</taxon>
        <taxon>Actinomycetota</taxon>
        <taxon>Actinomycetes</taxon>
        <taxon>Propionibacteriales</taxon>
        <taxon>Propionibacteriaceae</taxon>
        <taxon>Propioniciclava</taxon>
    </lineage>
</organism>
<dbReference type="CDD" id="cd03215">
    <property type="entry name" value="ABC_Carb_Monos_II"/>
    <property type="match status" value="1"/>
</dbReference>
<keyword evidence="6 10" id="KW-0067">ATP-binding</keyword>
<keyword evidence="1" id="KW-0813">Transport</keyword>
<evidence type="ECO:0000313" key="10">
    <source>
        <dbReference type="EMBL" id="RXW33609.1"/>
    </source>
</evidence>
<dbReference type="RefSeq" id="WP_129457578.1">
    <property type="nucleotide sequence ID" value="NZ_PPCV01000001.1"/>
</dbReference>
<keyword evidence="4" id="KW-0677">Repeat</keyword>
<dbReference type="EMBL" id="PPCV01000001">
    <property type="protein sequence ID" value="RXW33609.1"/>
    <property type="molecule type" value="Genomic_DNA"/>
</dbReference>